<dbReference type="GO" id="GO:0007189">
    <property type="term" value="P:adenylate cyclase-activating G protein-coupled receptor signaling pathway"/>
    <property type="evidence" value="ECO:0007669"/>
    <property type="project" value="TreeGrafter"/>
</dbReference>
<dbReference type="PRINTS" id="PR00318">
    <property type="entry name" value="GPROTEINA"/>
</dbReference>
<keyword evidence="4 10" id="KW-0547">Nucleotide-binding</keyword>
<feature type="binding site" evidence="10">
    <location>
        <begin position="64"/>
        <end position="69"/>
    </location>
    <ligand>
        <name>GTP</name>
        <dbReference type="ChEBI" id="CHEBI:37565"/>
    </ligand>
</feature>
<evidence type="ECO:0000313" key="12">
    <source>
        <dbReference type="EMBL" id="KAJ7731585.1"/>
    </source>
</evidence>
<keyword evidence="9" id="KW-0449">Lipoprotein</keyword>
<evidence type="ECO:0000256" key="1">
    <source>
        <dbReference type="ARBA" id="ARBA00011356"/>
    </source>
</evidence>
<dbReference type="FunFam" id="3.40.50.300:FF:000181">
    <property type="entry name" value="Guanine nucleotide-binding protein subunit alpha"/>
    <property type="match status" value="1"/>
</dbReference>
<keyword evidence="5 11" id="KW-0460">Magnesium</keyword>
<dbReference type="InterPro" id="IPR002975">
    <property type="entry name" value="Fungi_Gprotein_alpha"/>
</dbReference>
<gene>
    <name evidence="12" type="ORF">DFH07DRAFT_871130</name>
</gene>
<evidence type="ECO:0000256" key="11">
    <source>
        <dbReference type="PIRSR" id="PIRSR601019-2"/>
    </source>
</evidence>
<dbReference type="InterPro" id="IPR001019">
    <property type="entry name" value="Gprotein_alpha_su"/>
</dbReference>
<dbReference type="GO" id="GO:0003924">
    <property type="term" value="F:GTPase activity"/>
    <property type="evidence" value="ECO:0007669"/>
    <property type="project" value="InterPro"/>
</dbReference>
<feature type="binding site" evidence="10">
    <location>
        <begin position="181"/>
        <end position="182"/>
    </location>
    <ligand>
        <name>GTP</name>
        <dbReference type="ChEBI" id="CHEBI:37565"/>
    </ligand>
</feature>
<dbReference type="PROSITE" id="PS51882">
    <property type="entry name" value="G_ALPHA"/>
    <property type="match status" value="1"/>
</dbReference>
<dbReference type="Proteomes" id="UP001215280">
    <property type="component" value="Unassembled WGS sequence"/>
</dbReference>
<dbReference type="SMART" id="SM00275">
    <property type="entry name" value="G_alpha"/>
    <property type="match status" value="1"/>
</dbReference>
<dbReference type="SUPFAM" id="SSF52540">
    <property type="entry name" value="P-loop containing nucleoside triphosphate hydrolases"/>
    <property type="match status" value="1"/>
</dbReference>
<keyword evidence="6 10" id="KW-0342">GTP-binding</keyword>
<dbReference type="Gene3D" id="1.10.400.10">
    <property type="entry name" value="GI Alpha 1, domain 2-like"/>
    <property type="match status" value="1"/>
</dbReference>
<evidence type="ECO:0000256" key="5">
    <source>
        <dbReference type="ARBA" id="ARBA00022842"/>
    </source>
</evidence>
<dbReference type="InterPro" id="IPR027417">
    <property type="entry name" value="P-loop_NTPase"/>
</dbReference>
<keyword evidence="8" id="KW-0807">Transducer</keyword>
<protein>
    <submittedName>
        <fullName evidence="12">Heterotrimeric G-protein alpha subunit, GPA3-like protein</fullName>
    </submittedName>
</protein>
<dbReference type="PRINTS" id="PR01241">
    <property type="entry name" value="GPROTEINAFNG"/>
</dbReference>
<dbReference type="InterPro" id="IPR011025">
    <property type="entry name" value="GproteinA_insert"/>
</dbReference>
<dbReference type="GO" id="GO:0005525">
    <property type="term" value="F:GTP binding"/>
    <property type="evidence" value="ECO:0007669"/>
    <property type="project" value="UniProtKB-KW"/>
</dbReference>
<sequence>MLQIQIYFSGDEEDDPWQLALKERLTVKEARTEKARSDAIDRHIREDRKRFQKEHKILVLGTSESGKSTIVKQMKIVHQGGHDKRERGEYRMAIYKNVLDCVGTLARVVRKVGVGSLPEKVWEHAEVLLRAFPAPSGDDVLVQTHNAVLTPALVDAVWHIWRAPAVVRIVDEHLPEFYLVDSTSAGYFFSSIHRIADPAYVPNEEDILHARTEANTIMETRFFMGDLLIHLLDISGQRSERKKWIHHFDSVTSIIFCASLGDYDRVLEEEGRVNRMHESLYLFESIINSQWFLHTSVILFLTKIEVFKKKLPRIPLGRYFPEYTGGNDLNKAVKYILWKFIQENRARLAVYPHVTQATNTKHISLVYAAVKETIQQNSQKNNGLLYATVKEKIQRNTLKYSEIL</sequence>
<dbReference type="GO" id="GO:0031683">
    <property type="term" value="F:G-protein beta/gamma-subunit complex binding"/>
    <property type="evidence" value="ECO:0007669"/>
    <property type="project" value="InterPro"/>
</dbReference>
<dbReference type="Gene3D" id="3.40.50.300">
    <property type="entry name" value="P-loop containing nucleotide triphosphate hydrolases"/>
    <property type="match status" value="1"/>
</dbReference>
<feature type="binding site" evidence="11">
    <location>
        <position position="68"/>
    </location>
    <ligand>
        <name>Mg(2+)</name>
        <dbReference type="ChEBI" id="CHEBI:18420"/>
    </ligand>
</feature>
<dbReference type="AlphaFoldDB" id="A0AAD7MUR1"/>
<comment type="subunit">
    <text evidence="1">G proteins are composed of 3 units; alpha, beta and gamma. The alpha chain contains the guanine nucleotide binding site.</text>
</comment>
<keyword evidence="3 11" id="KW-0479">Metal-binding</keyword>
<keyword evidence="2" id="KW-0519">Myristate</keyword>
<dbReference type="Pfam" id="PF00503">
    <property type="entry name" value="G-alpha"/>
    <property type="match status" value="1"/>
</dbReference>
<evidence type="ECO:0000256" key="4">
    <source>
        <dbReference type="ARBA" id="ARBA00022741"/>
    </source>
</evidence>
<dbReference type="GO" id="GO:0001664">
    <property type="term" value="F:G protein-coupled receptor binding"/>
    <property type="evidence" value="ECO:0007669"/>
    <property type="project" value="InterPro"/>
</dbReference>
<feature type="binding site" evidence="10">
    <location>
        <position position="357"/>
    </location>
    <ligand>
        <name>GTP</name>
        <dbReference type="ChEBI" id="CHEBI:37565"/>
    </ligand>
</feature>
<evidence type="ECO:0000256" key="3">
    <source>
        <dbReference type="ARBA" id="ARBA00022723"/>
    </source>
</evidence>
<evidence type="ECO:0000256" key="6">
    <source>
        <dbReference type="ARBA" id="ARBA00023134"/>
    </source>
</evidence>
<evidence type="ECO:0000256" key="10">
    <source>
        <dbReference type="PIRSR" id="PIRSR601019-1"/>
    </source>
</evidence>
<evidence type="ECO:0000256" key="2">
    <source>
        <dbReference type="ARBA" id="ARBA00022707"/>
    </source>
</evidence>
<reference evidence="12" key="1">
    <citation type="submission" date="2023-03" db="EMBL/GenBank/DDBJ databases">
        <title>Massive genome expansion in bonnet fungi (Mycena s.s.) driven by repeated elements and novel gene families across ecological guilds.</title>
        <authorList>
            <consortium name="Lawrence Berkeley National Laboratory"/>
            <person name="Harder C.B."/>
            <person name="Miyauchi S."/>
            <person name="Viragh M."/>
            <person name="Kuo A."/>
            <person name="Thoen E."/>
            <person name="Andreopoulos B."/>
            <person name="Lu D."/>
            <person name="Skrede I."/>
            <person name="Drula E."/>
            <person name="Henrissat B."/>
            <person name="Morin E."/>
            <person name="Kohler A."/>
            <person name="Barry K."/>
            <person name="LaButti K."/>
            <person name="Morin E."/>
            <person name="Salamov A."/>
            <person name="Lipzen A."/>
            <person name="Mereny Z."/>
            <person name="Hegedus B."/>
            <person name="Baldrian P."/>
            <person name="Stursova M."/>
            <person name="Weitz H."/>
            <person name="Taylor A."/>
            <person name="Grigoriev I.V."/>
            <person name="Nagy L.G."/>
            <person name="Martin F."/>
            <person name="Kauserud H."/>
        </authorList>
    </citation>
    <scope>NUCLEOTIDE SEQUENCE</scope>
    <source>
        <strain evidence="12">CBHHK188m</strain>
    </source>
</reference>
<dbReference type="PANTHER" id="PTHR10218:SF369">
    <property type="entry name" value="GUANINE NUCLEOTIDE-BINDING PROTEIN ALPHA-2 SUBUNIT"/>
    <property type="match status" value="1"/>
</dbReference>
<organism evidence="12 13">
    <name type="scientific">Mycena maculata</name>
    <dbReference type="NCBI Taxonomy" id="230809"/>
    <lineage>
        <taxon>Eukaryota</taxon>
        <taxon>Fungi</taxon>
        <taxon>Dikarya</taxon>
        <taxon>Basidiomycota</taxon>
        <taxon>Agaricomycotina</taxon>
        <taxon>Agaricomycetes</taxon>
        <taxon>Agaricomycetidae</taxon>
        <taxon>Agaricales</taxon>
        <taxon>Marasmiineae</taxon>
        <taxon>Mycenaceae</taxon>
        <taxon>Mycena</taxon>
    </lineage>
</organism>
<comment type="caution">
    <text evidence="12">The sequence shown here is derived from an EMBL/GenBank/DDBJ whole genome shotgun (WGS) entry which is preliminary data.</text>
</comment>
<dbReference type="EMBL" id="JARJLG010000182">
    <property type="protein sequence ID" value="KAJ7731585.1"/>
    <property type="molecule type" value="Genomic_DNA"/>
</dbReference>
<evidence type="ECO:0000256" key="8">
    <source>
        <dbReference type="ARBA" id="ARBA00023224"/>
    </source>
</evidence>
<dbReference type="GO" id="GO:0046872">
    <property type="term" value="F:metal ion binding"/>
    <property type="evidence" value="ECO:0007669"/>
    <property type="project" value="UniProtKB-KW"/>
</dbReference>
<keyword evidence="13" id="KW-1185">Reference proteome</keyword>
<feature type="binding site" evidence="10">
    <location>
        <begin position="233"/>
        <end position="237"/>
    </location>
    <ligand>
        <name>GTP</name>
        <dbReference type="ChEBI" id="CHEBI:37565"/>
    </ligand>
</feature>
<dbReference type="GO" id="GO:0005834">
    <property type="term" value="C:heterotrimeric G-protein complex"/>
    <property type="evidence" value="ECO:0007669"/>
    <property type="project" value="InterPro"/>
</dbReference>
<dbReference type="PANTHER" id="PTHR10218">
    <property type="entry name" value="GTP-BINDING PROTEIN ALPHA SUBUNIT"/>
    <property type="match status" value="1"/>
</dbReference>
<accession>A0AAD7MUR1</accession>
<name>A0AAD7MUR1_9AGAR</name>
<evidence type="ECO:0000256" key="7">
    <source>
        <dbReference type="ARBA" id="ARBA00023139"/>
    </source>
</evidence>
<keyword evidence="7" id="KW-0564">Palmitate</keyword>
<dbReference type="GO" id="GO:0005737">
    <property type="term" value="C:cytoplasm"/>
    <property type="evidence" value="ECO:0007669"/>
    <property type="project" value="TreeGrafter"/>
</dbReference>
<evidence type="ECO:0000313" key="13">
    <source>
        <dbReference type="Proteomes" id="UP001215280"/>
    </source>
</evidence>
<proteinExistence type="predicted"/>
<dbReference type="SUPFAM" id="SSF47895">
    <property type="entry name" value="Transducin (alpha subunit), insertion domain"/>
    <property type="match status" value="1"/>
</dbReference>
<dbReference type="CDD" id="cd00066">
    <property type="entry name" value="G-alpha"/>
    <property type="match status" value="1"/>
</dbReference>
<evidence type="ECO:0000256" key="9">
    <source>
        <dbReference type="ARBA" id="ARBA00023288"/>
    </source>
</evidence>
<dbReference type="GO" id="GO:0010255">
    <property type="term" value="P:glucose mediated signaling pathway"/>
    <property type="evidence" value="ECO:0007669"/>
    <property type="project" value="UniProtKB-ARBA"/>
</dbReference>